<evidence type="ECO:0000313" key="4">
    <source>
        <dbReference type="Proteomes" id="UP000271590"/>
    </source>
</evidence>
<keyword evidence="1" id="KW-1133">Transmembrane helix</keyword>
<name>A0A3P3F4I6_9BURK</name>
<gene>
    <name evidence="3" type="ORF">EH244_01330</name>
</gene>
<organism evidence="3 4">
    <name type="scientific">Variovorax beijingensis</name>
    <dbReference type="NCBI Taxonomy" id="2496117"/>
    <lineage>
        <taxon>Bacteria</taxon>
        <taxon>Pseudomonadati</taxon>
        <taxon>Pseudomonadota</taxon>
        <taxon>Betaproteobacteria</taxon>
        <taxon>Burkholderiales</taxon>
        <taxon>Comamonadaceae</taxon>
        <taxon>Variovorax</taxon>
    </lineage>
</organism>
<sequence>MPCATPCRNCDRKGLPILFTRYAAAFSAQEQGLAALKQLQPSGNFQAQPGGVTMRTALYGVRMLRPGYLYVRIQNVCKAHPEWLGYIVHPHGYLAQFDVGFPEAAKSNPACEMEVRGANASMVWVADAKNVTELHYMFHPDPIVPKHLFEHIEPQRDTYMQKFDVAGWLGGNTSQKDTCQPGQLNSQVMEFSALKDTAVQTVGSEQHYGLMGVHGAEREWGTYEEARTGRHFEKVRNETRRADGSVVVTDTGPVTGMAIGPYIARITGPLYKDAHGPRLRKMAEFLTQHKGAVVACDDPIGIAQELSLHHLTAAMPYVQWLKEVDASDPGNATVTNAWKHAASESIKTVRGALYKKAMGMYDAETDRLKSVHDVLGQRRAYPVSTTMVRQKDGTYAEMSVEAMRAQRREALEGEIAARESDRRLISDAESKSALETTLAHVDEVRLTKFDADHMAQIKERDKCMDKISEDLIAWLQCDALLVKTLGRYDRKPSGIETRDGARCAGQLCAILETMDSSPRGRKWYADLQLFKDEPKNLVWRMATLNNEAISQELQRVLDTLKDTLPPATEVTDAETAEESARQQRAWAAMAAALSKIPKTLEGSEKLLKQAKKLVDRGTSTMERLESLQKIAATAMKNVHSVWGIAVVQAARKLGASAVELNMAKAQVVLLAHGLGDNAIEFVRQEQLLQAEKLNAAGTKVDYSNKHNPKPGGRTWTRRYDHKGEKLQARVDRALALGAEKAVQNMRIPSVIGSLEIFGLIPTLGRASERSDDPRAGSQSAGAVVGAMAAWKSWRTDYYEKNVYEAIKAELPLKTQENLIKAMDHELRMLKIGAAHWVASAAVVGVVWDAVDAYTSSKQDRDLLMWAYLGRAIAGATAIGSGLAAAYKLKNLRVIFWCARINFVTGIATLALSYAIEKMKEKEWISWLKAEPFRKSDSKTDPHRSEQLMLSDLGNAIADME</sequence>
<reference evidence="3 4" key="1">
    <citation type="submission" date="2018-11" db="EMBL/GenBank/DDBJ databases">
        <title>The genome of Variovorax sp T529.</title>
        <authorList>
            <person name="Gao J."/>
        </authorList>
    </citation>
    <scope>NUCLEOTIDE SEQUENCE [LARGE SCALE GENOMIC DNA]</scope>
    <source>
        <strain evidence="3 4">T529</strain>
    </source>
</reference>
<dbReference type="Pfam" id="PF20249">
    <property type="entry name" value="VasX_N"/>
    <property type="match status" value="1"/>
</dbReference>
<keyword evidence="1" id="KW-0472">Membrane</keyword>
<dbReference type="Proteomes" id="UP000271590">
    <property type="component" value="Unassembled WGS sequence"/>
</dbReference>
<dbReference type="NCBIfam" id="NF041559">
    <property type="entry name" value="BTH_I2691_fam"/>
    <property type="match status" value="1"/>
</dbReference>
<comment type="caution">
    <text evidence="3">The sequence shown here is derived from an EMBL/GenBank/DDBJ whole genome shotgun (WGS) entry which is preliminary data.</text>
</comment>
<accession>A0A3P3F4I6</accession>
<dbReference type="AlphaFoldDB" id="A0A3P3F4I6"/>
<dbReference type="EMBL" id="RQXU01000001">
    <property type="protein sequence ID" value="RRH92488.1"/>
    <property type="molecule type" value="Genomic_DNA"/>
</dbReference>
<proteinExistence type="predicted"/>
<dbReference type="CDD" id="cd20707">
    <property type="entry name" value="MIX_III"/>
    <property type="match status" value="1"/>
</dbReference>
<dbReference type="InterPro" id="IPR048126">
    <property type="entry name" value="Toxin_VasX"/>
</dbReference>
<feature type="domain" description="Toxin VasX N-terminal region" evidence="2">
    <location>
        <begin position="7"/>
        <end position="169"/>
    </location>
</feature>
<dbReference type="InterPro" id="IPR046864">
    <property type="entry name" value="VasX_N"/>
</dbReference>
<evidence type="ECO:0000313" key="3">
    <source>
        <dbReference type="EMBL" id="RRH92488.1"/>
    </source>
</evidence>
<protein>
    <recommendedName>
        <fullName evidence="2">Toxin VasX N-terminal region domain-containing protein</fullName>
    </recommendedName>
</protein>
<evidence type="ECO:0000259" key="2">
    <source>
        <dbReference type="Pfam" id="PF20249"/>
    </source>
</evidence>
<dbReference type="RefSeq" id="WP_124956215.1">
    <property type="nucleotide sequence ID" value="NZ_RQXU01000001.1"/>
</dbReference>
<evidence type="ECO:0000256" key="1">
    <source>
        <dbReference type="SAM" id="Phobius"/>
    </source>
</evidence>
<feature type="transmembrane region" description="Helical" evidence="1">
    <location>
        <begin position="862"/>
        <end position="887"/>
    </location>
</feature>
<keyword evidence="1" id="KW-0812">Transmembrane</keyword>
<feature type="transmembrane region" description="Helical" evidence="1">
    <location>
        <begin position="893"/>
        <end position="915"/>
    </location>
</feature>